<dbReference type="Proteomes" id="UP000814176">
    <property type="component" value="Unassembled WGS sequence"/>
</dbReference>
<dbReference type="InterPro" id="IPR018202">
    <property type="entry name" value="Ser_caboxypep_ser_AS"/>
</dbReference>
<dbReference type="PRINTS" id="PR00724">
    <property type="entry name" value="CRBOXYPTASEC"/>
</dbReference>
<evidence type="ECO:0000256" key="4">
    <source>
        <dbReference type="ARBA" id="ARBA00022801"/>
    </source>
</evidence>
<evidence type="ECO:0000256" key="6">
    <source>
        <dbReference type="RuleBase" id="RU361156"/>
    </source>
</evidence>
<evidence type="ECO:0000256" key="2">
    <source>
        <dbReference type="ARBA" id="ARBA00022645"/>
    </source>
</evidence>
<dbReference type="RefSeq" id="XP_047776209.1">
    <property type="nucleotide sequence ID" value="XM_047920885.1"/>
</dbReference>
<proteinExistence type="inferred from homology"/>
<comment type="similarity">
    <text evidence="1 6">Belongs to the peptidase S10 family.</text>
</comment>
<keyword evidence="4 6" id="KW-0378">Hydrolase</keyword>
<dbReference type="InterPro" id="IPR001563">
    <property type="entry name" value="Peptidase_S10"/>
</dbReference>
<dbReference type="Gene3D" id="1.10.287.410">
    <property type="match status" value="1"/>
</dbReference>
<keyword evidence="3 6" id="KW-0645">Protease</keyword>
<accession>A0ABQ8K880</accession>
<dbReference type="EC" id="3.4.16.-" evidence="6"/>
<dbReference type="Gene3D" id="3.40.50.1820">
    <property type="entry name" value="alpha/beta hydrolase"/>
    <property type="match status" value="1"/>
</dbReference>
<feature type="signal peptide" evidence="6">
    <location>
        <begin position="1"/>
        <end position="20"/>
    </location>
</feature>
<gene>
    <name evidence="7" type="ORF">C8Q71DRAFT_712893</name>
</gene>
<dbReference type="SUPFAM" id="SSF53474">
    <property type="entry name" value="alpha/beta-Hydrolases"/>
    <property type="match status" value="1"/>
</dbReference>
<dbReference type="InterPro" id="IPR029058">
    <property type="entry name" value="AB_hydrolase_fold"/>
</dbReference>
<dbReference type="PROSITE" id="PS00131">
    <property type="entry name" value="CARBOXYPEPT_SER_SER"/>
    <property type="match status" value="1"/>
</dbReference>
<evidence type="ECO:0000256" key="1">
    <source>
        <dbReference type="ARBA" id="ARBA00009431"/>
    </source>
</evidence>
<dbReference type="GeneID" id="72001617"/>
<protein>
    <recommendedName>
        <fullName evidence="6">Carboxypeptidase</fullName>
        <ecNumber evidence="6">3.4.16.-</ecNumber>
    </recommendedName>
</protein>
<name>A0ABQ8K880_9APHY</name>
<feature type="chain" id="PRO_5044964443" description="Carboxypeptidase" evidence="6">
    <location>
        <begin position="21"/>
        <end position="487"/>
    </location>
</feature>
<reference evidence="7 8" key="1">
    <citation type="journal article" date="2021" name="Environ. Microbiol.">
        <title>Gene family expansions and transcriptome signatures uncover fungal adaptations to wood decay.</title>
        <authorList>
            <person name="Hage H."/>
            <person name="Miyauchi S."/>
            <person name="Viragh M."/>
            <person name="Drula E."/>
            <person name="Min B."/>
            <person name="Chaduli D."/>
            <person name="Navarro D."/>
            <person name="Favel A."/>
            <person name="Norest M."/>
            <person name="Lesage-Meessen L."/>
            <person name="Balint B."/>
            <person name="Merenyi Z."/>
            <person name="de Eugenio L."/>
            <person name="Morin E."/>
            <person name="Martinez A.T."/>
            <person name="Baldrian P."/>
            <person name="Stursova M."/>
            <person name="Martinez M.J."/>
            <person name="Novotny C."/>
            <person name="Magnuson J.K."/>
            <person name="Spatafora J.W."/>
            <person name="Maurice S."/>
            <person name="Pangilinan J."/>
            <person name="Andreopoulos W."/>
            <person name="LaButti K."/>
            <person name="Hundley H."/>
            <person name="Na H."/>
            <person name="Kuo A."/>
            <person name="Barry K."/>
            <person name="Lipzen A."/>
            <person name="Henrissat B."/>
            <person name="Riley R."/>
            <person name="Ahrendt S."/>
            <person name="Nagy L.G."/>
            <person name="Grigoriev I.V."/>
            <person name="Martin F."/>
            <person name="Rosso M.N."/>
        </authorList>
    </citation>
    <scope>NUCLEOTIDE SEQUENCE [LARGE SCALE GENOMIC DNA]</scope>
    <source>
        <strain evidence="7 8">CIRM-BRFM 1785</strain>
    </source>
</reference>
<evidence type="ECO:0000313" key="8">
    <source>
        <dbReference type="Proteomes" id="UP000814176"/>
    </source>
</evidence>
<dbReference type="PANTHER" id="PTHR11802">
    <property type="entry name" value="SERINE PROTEASE FAMILY S10 SERINE CARBOXYPEPTIDASE"/>
    <property type="match status" value="1"/>
</dbReference>
<organism evidence="7 8">
    <name type="scientific">Rhodofomes roseus</name>
    <dbReference type="NCBI Taxonomy" id="34475"/>
    <lineage>
        <taxon>Eukaryota</taxon>
        <taxon>Fungi</taxon>
        <taxon>Dikarya</taxon>
        <taxon>Basidiomycota</taxon>
        <taxon>Agaricomycotina</taxon>
        <taxon>Agaricomycetes</taxon>
        <taxon>Polyporales</taxon>
        <taxon>Rhodofomes</taxon>
    </lineage>
</organism>
<dbReference type="GO" id="GO:0004180">
    <property type="term" value="F:carboxypeptidase activity"/>
    <property type="evidence" value="ECO:0007669"/>
    <property type="project" value="UniProtKB-KW"/>
</dbReference>
<sequence>MLLSALVAGLAAFPVVPALARRVNQIPHANGVYGGNPELLEASTQTVTGAASSDALRVTENSGVCETTPGVYQASGYGNVSSTGSLWFWFFEARNNPDTAPFTIWLNGGPGSSSMVGLFQEHGPCRINNDTATLDYNPYSWNNVSNILYLDQPVGVGFSYGDSNVGTSQEAAADVWTFLQVFFNDTRFSKYQDNEFAIWTESYGGHYGPTFAAHILQQNEAIANGSISGTPVNLKYLAVGDGLTDPLSQYPGYLEYAASNAYHPTVDQSTIDDATTAWNETGGCKDQITACYNGGSDDTCSTAQYNCNNDILSPLAGDYDVYYILESSPGSYPPDPTDLLNNKTLHAQIGAEATWQETNNEVYYSFSDTGDWMRNSRPDLEYVIDSGVRTIVFDGDADYILNYKGVEAMVAALQTNFSDEFNQLSFTNWTVNGESAGIYKNAGTFSYVRIYGAGHEVAAYDWGNLERGEAALAMFSQIMSNNSISST</sequence>
<keyword evidence="2 6" id="KW-0121">Carboxypeptidase</keyword>
<dbReference type="PANTHER" id="PTHR11802:SF64">
    <property type="entry name" value="CARBOXYPEPTIDASE"/>
    <property type="match status" value="1"/>
</dbReference>
<keyword evidence="5" id="KW-0325">Glycoprotein</keyword>
<keyword evidence="6" id="KW-0732">Signal</keyword>
<evidence type="ECO:0000313" key="7">
    <source>
        <dbReference type="EMBL" id="KAH9833469.1"/>
    </source>
</evidence>
<comment type="caution">
    <text evidence="7">The sequence shown here is derived from an EMBL/GenBank/DDBJ whole genome shotgun (WGS) entry which is preliminary data.</text>
</comment>
<dbReference type="EMBL" id="JADCUA010000018">
    <property type="protein sequence ID" value="KAH9833469.1"/>
    <property type="molecule type" value="Genomic_DNA"/>
</dbReference>
<dbReference type="Pfam" id="PF00450">
    <property type="entry name" value="Peptidase_S10"/>
    <property type="match status" value="1"/>
</dbReference>
<evidence type="ECO:0000256" key="3">
    <source>
        <dbReference type="ARBA" id="ARBA00022670"/>
    </source>
</evidence>
<evidence type="ECO:0000256" key="5">
    <source>
        <dbReference type="ARBA" id="ARBA00023180"/>
    </source>
</evidence>
<keyword evidence="8" id="KW-1185">Reference proteome</keyword>